<keyword evidence="2 8" id="KW-0813">Transport</keyword>
<evidence type="ECO:0000256" key="3">
    <source>
        <dbReference type="ARBA" id="ARBA00022452"/>
    </source>
</evidence>
<evidence type="ECO:0000313" key="15">
    <source>
        <dbReference type="Proteomes" id="UP000192132"/>
    </source>
</evidence>
<proteinExistence type="inferred from homology"/>
<comment type="caution">
    <text evidence="14">The sequence shown here is derived from an EMBL/GenBank/DDBJ whole genome shotgun (WGS) entry which is preliminary data.</text>
</comment>
<dbReference type="InterPro" id="IPR012910">
    <property type="entry name" value="Plug_dom"/>
</dbReference>
<dbReference type="InterPro" id="IPR000531">
    <property type="entry name" value="Beta-barrel_TonB"/>
</dbReference>
<dbReference type="Gene3D" id="2.40.170.20">
    <property type="entry name" value="TonB-dependent receptor, beta-barrel domain"/>
    <property type="match status" value="1"/>
</dbReference>
<gene>
    <name evidence="14" type="ORF">BKE30_07020</name>
</gene>
<evidence type="ECO:0000256" key="9">
    <source>
        <dbReference type="RuleBase" id="RU003357"/>
    </source>
</evidence>
<keyword evidence="4 8" id="KW-0812">Transmembrane</keyword>
<dbReference type="Pfam" id="PF00593">
    <property type="entry name" value="TonB_dep_Rec_b-barrel"/>
    <property type="match status" value="1"/>
</dbReference>
<sequence>MSKEYQMRTTHFSLSLLFLAISSQIYAETPATRVSSQAANTQPSSTLSPIVVTATRSPTSIAEIAGTVQTIAQVEIVQQAATGKKVADILAQLVPSLGASSGTISNYGQTMRGRQVQILIDGVPQTGSRDVSRQLNSISPALIDHIEVVSGASSIYGSGATGGIINIITKRATEGEPLSFESKVGLTAGNRFSSDALAYEVAQTAAFSHGALDGFLGASFTQRGEQQDSRGERIAPEPAQADRQDTQTVDINGRLNLRLNDQQRISLGAQYYNDEQDSDYAPDYGPNLSALLVRGYQPSLKAIKGLQLDKQPLTSRYAINAQYQNDDLLGQQLTTEAYYRHEKSRFFPFVTAINLARAPLSDAQKQQLAARGYAVLQSESEVEVAGARAALQSNLNLADKTLELTYGVDYEQETDKQQADSHDLTRFMSSNGLQYQSSGKTYGFGPDVDINKLGVFLQSRLPLTDQLSVQAGVRHEKIDSDSKQYIPTNEAMLSDLLAAYRIAYPPSSVAAGKVKHDATLFNLGAVYALNDAQQVFANFSQGFSLPDVQRMLRDVQPGFVVNSANIEPIKVNNYELGWRMQGTDGLNLGLTGFYNTSDKVTQFNRDFSVTVADTDERVYGAEANFSVPVLSQFKAGGTLAYTRGQFKDAAGAWRELNAYRVSPVKGTLFGEWNDDHDNGLRVQMLAIAGSDRAYNDAQQAAFSNTVRATPASKIKGYAVMDVLAHANALGGRIDFGVYNVWNTEYRSVYSQEAAATYGLMSSIPAEGRTYGLSYTVRY</sequence>
<feature type="region of interest" description="Disordered" evidence="10">
    <location>
        <begin position="221"/>
        <end position="246"/>
    </location>
</feature>
<dbReference type="GO" id="GO:0009279">
    <property type="term" value="C:cell outer membrane"/>
    <property type="evidence" value="ECO:0007669"/>
    <property type="project" value="UniProtKB-SubCell"/>
</dbReference>
<organism evidence="14 15">
    <name type="scientific">Alkanindiges hydrocarboniclasticus</name>
    <dbReference type="NCBI Taxonomy" id="1907941"/>
    <lineage>
        <taxon>Bacteria</taxon>
        <taxon>Pseudomonadati</taxon>
        <taxon>Pseudomonadota</taxon>
        <taxon>Gammaproteobacteria</taxon>
        <taxon>Moraxellales</taxon>
        <taxon>Moraxellaceae</taxon>
        <taxon>Alkanindiges</taxon>
    </lineage>
</organism>
<accession>A0A1S8CW70</accession>
<evidence type="ECO:0000259" key="13">
    <source>
        <dbReference type="Pfam" id="PF07715"/>
    </source>
</evidence>
<keyword evidence="7 8" id="KW-0998">Cell outer membrane</keyword>
<dbReference type="PROSITE" id="PS52016">
    <property type="entry name" value="TONB_DEPENDENT_REC_3"/>
    <property type="match status" value="1"/>
</dbReference>
<dbReference type="InterPro" id="IPR036942">
    <property type="entry name" value="Beta-barrel_TonB_sf"/>
</dbReference>
<dbReference type="InterPro" id="IPR037066">
    <property type="entry name" value="Plug_dom_sf"/>
</dbReference>
<feature type="domain" description="TonB-dependent receptor plug" evidence="13">
    <location>
        <begin position="62"/>
        <end position="164"/>
    </location>
</feature>
<evidence type="ECO:0000256" key="4">
    <source>
        <dbReference type="ARBA" id="ARBA00022692"/>
    </source>
</evidence>
<evidence type="ECO:0000256" key="1">
    <source>
        <dbReference type="ARBA" id="ARBA00004571"/>
    </source>
</evidence>
<reference evidence="14 15" key="1">
    <citation type="submission" date="2016-10" db="EMBL/GenBank/DDBJ databases">
        <title>Draft Genome sequence of Alkanindiges sp. strain H1.</title>
        <authorList>
            <person name="Subhash Y."/>
            <person name="Lee S."/>
        </authorList>
    </citation>
    <scope>NUCLEOTIDE SEQUENCE [LARGE SCALE GENOMIC DNA]</scope>
    <source>
        <strain evidence="14 15">H1</strain>
    </source>
</reference>
<keyword evidence="5 9" id="KW-0798">TonB box</keyword>
<protein>
    <submittedName>
        <fullName evidence="14">Ligand-gated channel protein</fullName>
    </submittedName>
</protein>
<comment type="similarity">
    <text evidence="8 9">Belongs to the TonB-dependent receptor family.</text>
</comment>
<keyword evidence="3 8" id="KW-1134">Transmembrane beta strand</keyword>
<dbReference type="Proteomes" id="UP000192132">
    <property type="component" value="Unassembled WGS sequence"/>
</dbReference>
<dbReference type="EMBL" id="MLCN01000017">
    <property type="protein sequence ID" value="ONG40498.1"/>
    <property type="molecule type" value="Genomic_DNA"/>
</dbReference>
<dbReference type="GO" id="GO:0015344">
    <property type="term" value="F:siderophore uptake transmembrane transporter activity"/>
    <property type="evidence" value="ECO:0007669"/>
    <property type="project" value="TreeGrafter"/>
</dbReference>
<evidence type="ECO:0000256" key="11">
    <source>
        <dbReference type="SAM" id="SignalP"/>
    </source>
</evidence>
<evidence type="ECO:0000259" key="12">
    <source>
        <dbReference type="Pfam" id="PF00593"/>
    </source>
</evidence>
<evidence type="ECO:0000256" key="10">
    <source>
        <dbReference type="SAM" id="MobiDB-lite"/>
    </source>
</evidence>
<feature type="compositionally biased region" description="Basic and acidic residues" evidence="10">
    <location>
        <begin position="225"/>
        <end position="245"/>
    </location>
</feature>
<evidence type="ECO:0000256" key="6">
    <source>
        <dbReference type="ARBA" id="ARBA00023136"/>
    </source>
</evidence>
<dbReference type="GO" id="GO:0044718">
    <property type="term" value="P:siderophore transmembrane transport"/>
    <property type="evidence" value="ECO:0007669"/>
    <property type="project" value="TreeGrafter"/>
</dbReference>
<dbReference type="STRING" id="1907941.BKE30_07020"/>
<evidence type="ECO:0000256" key="5">
    <source>
        <dbReference type="ARBA" id="ARBA00023077"/>
    </source>
</evidence>
<feature type="chain" id="PRO_5012504034" evidence="11">
    <location>
        <begin position="28"/>
        <end position="778"/>
    </location>
</feature>
<evidence type="ECO:0000313" key="14">
    <source>
        <dbReference type="EMBL" id="ONG40498.1"/>
    </source>
</evidence>
<feature type="signal peptide" evidence="11">
    <location>
        <begin position="1"/>
        <end position="27"/>
    </location>
</feature>
<comment type="subcellular location">
    <subcellularLocation>
        <location evidence="1 8">Cell outer membrane</location>
        <topology evidence="1 8">Multi-pass membrane protein</topology>
    </subcellularLocation>
</comment>
<dbReference type="InterPro" id="IPR039426">
    <property type="entry name" value="TonB-dep_rcpt-like"/>
</dbReference>
<dbReference type="CDD" id="cd01347">
    <property type="entry name" value="ligand_gated_channel"/>
    <property type="match status" value="1"/>
</dbReference>
<dbReference type="Pfam" id="PF07715">
    <property type="entry name" value="Plug"/>
    <property type="match status" value="1"/>
</dbReference>
<dbReference type="AlphaFoldDB" id="A0A1S8CW70"/>
<dbReference type="PANTHER" id="PTHR30069:SF42">
    <property type="entry name" value="FERRIC AEROBACTIN RECEPTOR"/>
    <property type="match status" value="1"/>
</dbReference>
<dbReference type="PANTHER" id="PTHR30069">
    <property type="entry name" value="TONB-DEPENDENT OUTER MEMBRANE RECEPTOR"/>
    <property type="match status" value="1"/>
</dbReference>
<evidence type="ECO:0000256" key="2">
    <source>
        <dbReference type="ARBA" id="ARBA00022448"/>
    </source>
</evidence>
<keyword evidence="11" id="KW-0732">Signal</keyword>
<evidence type="ECO:0000256" key="7">
    <source>
        <dbReference type="ARBA" id="ARBA00023237"/>
    </source>
</evidence>
<keyword evidence="15" id="KW-1185">Reference proteome</keyword>
<feature type="domain" description="TonB-dependent receptor-like beta-barrel" evidence="12">
    <location>
        <begin position="257"/>
        <end position="740"/>
    </location>
</feature>
<dbReference type="Gene3D" id="2.170.130.10">
    <property type="entry name" value="TonB-dependent receptor, plug domain"/>
    <property type="match status" value="1"/>
</dbReference>
<keyword evidence="6 8" id="KW-0472">Membrane</keyword>
<dbReference type="SUPFAM" id="SSF56935">
    <property type="entry name" value="Porins"/>
    <property type="match status" value="1"/>
</dbReference>
<evidence type="ECO:0000256" key="8">
    <source>
        <dbReference type="PROSITE-ProRule" id="PRU01360"/>
    </source>
</evidence>
<name>A0A1S8CW70_9GAMM</name>